<gene>
    <name evidence="5" type="ORF">B9G98_04225</name>
</gene>
<dbReference type="Proteomes" id="UP000238350">
    <property type="component" value="Unassembled WGS sequence"/>
</dbReference>
<dbReference type="OrthoDB" id="67716at2759"/>
<evidence type="ECO:0000256" key="2">
    <source>
        <dbReference type="ARBA" id="ARBA00022448"/>
    </source>
</evidence>
<dbReference type="Pfam" id="PF11715">
    <property type="entry name" value="Beta-prop_Nup120_160"/>
    <property type="match status" value="1"/>
</dbReference>
<feature type="domain" description="Nucleoporin Nup120/160 beta-propeller" evidence="4">
    <location>
        <begin position="74"/>
        <end position="508"/>
    </location>
</feature>
<dbReference type="PANTHER" id="PTHR21286">
    <property type="entry name" value="NUCLEAR PORE COMPLEX PROTEIN NUP160"/>
    <property type="match status" value="1"/>
</dbReference>
<proteinExistence type="predicted"/>
<name>A0A2T0FNQ3_9ASCO</name>
<protein>
    <recommendedName>
        <fullName evidence="4">Nucleoporin Nup120/160 beta-propeller domain-containing protein</fullName>
    </recommendedName>
</protein>
<organism evidence="5 6">
    <name type="scientific">Wickerhamiella sorbophila</name>
    <dbReference type="NCBI Taxonomy" id="45607"/>
    <lineage>
        <taxon>Eukaryota</taxon>
        <taxon>Fungi</taxon>
        <taxon>Dikarya</taxon>
        <taxon>Ascomycota</taxon>
        <taxon>Saccharomycotina</taxon>
        <taxon>Dipodascomycetes</taxon>
        <taxon>Dipodascales</taxon>
        <taxon>Trichomonascaceae</taxon>
        <taxon>Wickerhamiella</taxon>
    </lineage>
</organism>
<dbReference type="AlphaFoldDB" id="A0A2T0FNQ3"/>
<keyword evidence="6" id="KW-1185">Reference proteome</keyword>
<evidence type="ECO:0000256" key="1">
    <source>
        <dbReference type="ARBA" id="ARBA00004123"/>
    </source>
</evidence>
<sequence>MFTETTLVSDSSARLHAPRVLNVVLPETDLNSRNSTGALNESAAAAVLDRGARAYLASAAGVVVRESMGLAAGSIMWRVIDDAHAISLEPLDTNGEPLGYSIIELRSAGSPILPNFVTATDDRGLALVLDFFTADGILYTISLDYKQFTNSEFDTSQPWCVMKQPIVFDLVNPQVLHSVSPKMLLLSLADGSLLKFSRTSALGMLESSQFSDQFAPSGLRWMFRNSEDRVEGKSHLSKRTIVAIDSSKDFAVTYSINNEIKLWSLAKASCVFRKPCQDERAALRLLPGPYVRFDNTGEYVAAYLPSDGRSGIEIFKVFSQGLESTSKPTHEPSETPANWLLTALIFYKNTSLFKITAAWRSNLSSIVKCLEVPHDRALASKSIVASRHEAKSLLSLPEESDLEHFVSSIFSTERYSDFALRRALQIYSGSPPAPYEPLEAYARESVQRTVQTMTDPNQKSLRLQWLRLDRICREIEAQSSELLGLAYVPSRDLTWVLRSGHVSLLTPANLAVTSAESFSKMFDSISKPALYAVESSLTSLITTPSDRLPFDAMEEIYRAFSQSSMNMPVLEYAGLEKALTETLQSTLTKPTITMSASPMTPLGAELLARAVADFSQEIRKFSVRAVAVIILAVSEGRLSNDVELFDAALSVFKSSSAILSLRAAVGSSPHHSYSSWASGLEIGISLAQVRVDGQTFCGLPQLLRQIVDVSSGSKGLELFYDLSLKNYAGLDQVAPYLPNTAAGVFVKGLGLLRTYPAKAKQLISRVVPTIALCEQPELEFLGTAVARASGFSLVYLSVSRLAEGAGALEASLHFAKLAAQSPVAESQKQLQRLALAAGDLDCAYQVICTLHRLGDSQISKGILQLLEAAAKQGKADHVLRVFPFIGMVEVLHEILLQRPTIGSVPSYKLLYVWCITREDYVGAATAIYKNLCATKAEPVRGDPSEAVAARFDWYTILLNALKCADEEDRWMVVNQRVITLKDVEQEYLSLLSEMTQALPKQAASTVFSLMRK</sequence>
<comment type="subcellular location">
    <subcellularLocation>
        <location evidence="1">Nucleus</location>
    </subcellularLocation>
</comment>
<evidence type="ECO:0000313" key="5">
    <source>
        <dbReference type="EMBL" id="PRT56605.1"/>
    </source>
</evidence>
<accession>A0A2T0FNQ3</accession>
<dbReference type="RefSeq" id="XP_024666550.1">
    <property type="nucleotide sequence ID" value="XM_024810782.1"/>
</dbReference>
<reference evidence="5 6" key="1">
    <citation type="submission" date="2017-04" db="EMBL/GenBank/DDBJ databases">
        <title>Genome sequencing of [Candida] sorbophila.</title>
        <authorList>
            <person name="Ahn J.O."/>
        </authorList>
    </citation>
    <scope>NUCLEOTIDE SEQUENCE [LARGE SCALE GENOMIC DNA]</scope>
    <source>
        <strain evidence="5 6">DS02</strain>
    </source>
</reference>
<dbReference type="GeneID" id="36517973"/>
<dbReference type="GO" id="GO:0005643">
    <property type="term" value="C:nuclear pore"/>
    <property type="evidence" value="ECO:0007669"/>
    <property type="project" value="UniProtKB-ARBA"/>
</dbReference>
<dbReference type="GO" id="GO:0017056">
    <property type="term" value="F:structural constituent of nuclear pore"/>
    <property type="evidence" value="ECO:0007669"/>
    <property type="project" value="TreeGrafter"/>
</dbReference>
<dbReference type="STRING" id="45607.A0A2T0FNQ3"/>
<evidence type="ECO:0000259" key="4">
    <source>
        <dbReference type="Pfam" id="PF11715"/>
    </source>
</evidence>
<keyword evidence="2" id="KW-0813">Transport</keyword>
<dbReference type="InterPro" id="IPR059141">
    <property type="entry name" value="Beta-prop_Nup120_160"/>
</dbReference>
<dbReference type="EMBL" id="NDIQ01000022">
    <property type="protein sequence ID" value="PRT56605.1"/>
    <property type="molecule type" value="Genomic_DNA"/>
</dbReference>
<evidence type="ECO:0000256" key="3">
    <source>
        <dbReference type="ARBA" id="ARBA00023242"/>
    </source>
</evidence>
<evidence type="ECO:0000313" key="6">
    <source>
        <dbReference type="Proteomes" id="UP000238350"/>
    </source>
</evidence>
<dbReference type="InterPro" id="IPR021717">
    <property type="entry name" value="Nucleoporin_Nup160"/>
</dbReference>
<keyword evidence="3" id="KW-0539">Nucleus</keyword>
<comment type="caution">
    <text evidence="5">The sequence shown here is derived from an EMBL/GenBank/DDBJ whole genome shotgun (WGS) entry which is preliminary data.</text>
</comment>
<dbReference type="PANTHER" id="PTHR21286:SF0">
    <property type="entry name" value="NUCLEAR PORE COMPLEX PROTEIN NUP160"/>
    <property type="match status" value="1"/>
</dbReference>